<dbReference type="PANTHER" id="PTHR33516">
    <property type="entry name" value="LEXA REPRESSOR"/>
    <property type="match status" value="1"/>
</dbReference>
<dbReference type="GO" id="GO:0045892">
    <property type="term" value="P:negative regulation of DNA-templated transcription"/>
    <property type="evidence" value="ECO:0007669"/>
    <property type="project" value="InterPro"/>
</dbReference>
<evidence type="ECO:0000256" key="10">
    <source>
        <dbReference type="ARBA" id="ARBA00023204"/>
    </source>
</evidence>
<accession>A0A381PJU3</accession>
<dbReference type="GO" id="GO:0004252">
    <property type="term" value="F:serine-type endopeptidase activity"/>
    <property type="evidence" value="ECO:0007669"/>
    <property type="project" value="InterPro"/>
</dbReference>
<proteinExistence type="inferred from homology"/>
<dbReference type="InterPro" id="IPR006200">
    <property type="entry name" value="LexA"/>
</dbReference>
<dbReference type="Gene3D" id="2.10.109.10">
    <property type="entry name" value="Umud Fragment, subunit A"/>
    <property type="match status" value="1"/>
</dbReference>
<dbReference type="InterPro" id="IPR015927">
    <property type="entry name" value="Peptidase_S24_S26A/B/C"/>
</dbReference>
<evidence type="ECO:0000256" key="3">
    <source>
        <dbReference type="ARBA" id="ARBA00022705"/>
    </source>
</evidence>
<dbReference type="InterPro" id="IPR036390">
    <property type="entry name" value="WH_DNA-bd_sf"/>
</dbReference>
<evidence type="ECO:0008006" key="15">
    <source>
        <dbReference type="Google" id="ProtNLM"/>
    </source>
</evidence>
<keyword evidence="4" id="KW-0227">DNA damage</keyword>
<keyword evidence="11" id="KW-0742">SOS response</keyword>
<gene>
    <name evidence="14" type="ORF">METZ01_LOCUS19203</name>
</gene>
<dbReference type="NCBIfam" id="TIGR00498">
    <property type="entry name" value="lexA"/>
    <property type="match status" value="1"/>
</dbReference>
<dbReference type="SUPFAM" id="SSF51306">
    <property type="entry name" value="LexA/Signal peptidase"/>
    <property type="match status" value="1"/>
</dbReference>
<evidence type="ECO:0000313" key="14">
    <source>
        <dbReference type="EMBL" id="SUZ66349.1"/>
    </source>
</evidence>
<evidence type="ECO:0000256" key="2">
    <source>
        <dbReference type="ARBA" id="ARBA00022491"/>
    </source>
</evidence>
<keyword evidence="7" id="KW-0805">Transcription regulation</keyword>
<keyword evidence="6" id="KW-0068">Autocatalytic cleavage</keyword>
<organism evidence="14">
    <name type="scientific">marine metagenome</name>
    <dbReference type="NCBI Taxonomy" id="408172"/>
    <lineage>
        <taxon>unclassified sequences</taxon>
        <taxon>metagenomes</taxon>
        <taxon>ecological metagenomes</taxon>
    </lineage>
</organism>
<dbReference type="GO" id="GO:0006508">
    <property type="term" value="P:proteolysis"/>
    <property type="evidence" value="ECO:0007669"/>
    <property type="project" value="InterPro"/>
</dbReference>
<evidence type="ECO:0000256" key="9">
    <source>
        <dbReference type="ARBA" id="ARBA00023163"/>
    </source>
</evidence>
<protein>
    <recommendedName>
        <fullName evidence="15">Repressor LexA</fullName>
    </recommendedName>
</protein>
<dbReference type="CDD" id="cd06529">
    <property type="entry name" value="S24_LexA-like"/>
    <property type="match status" value="1"/>
</dbReference>
<feature type="domain" description="LexA repressor DNA-binding" evidence="13">
    <location>
        <begin position="16"/>
        <end position="71"/>
    </location>
</feature>
<sequence>MDRILMAHTPPGQTRERIFRFVRDRLLDGRPPTVREVRDELGFRAVESARSHLTALVKEGRLLKKPGKARGYALPKTMVQGGVPRLVPLLGRVPAGPLDLAVEEVEGYLPSRFGSDDEMFALRVQGDSMRDAGIMDGDLAIVRRQPTASSGSIVVALIGDEATVKTLYIRNSAGAVDSSSTGGCGHIELRPENSDYQPIVPNPDEVQILGKVVEVRRLLEGGV</sequence>
<evidence type="ECO:0000256" key="7">
    <source>
        <dbReference type="ARBA" id="ARBA00023015"/>
    </source>
</evidence>
<evidence type="ECO:0000256" key="6">
    <source>
        <dbReference type="ARBA" id="ARBA00022813"/>
    </source>
</evidence>
<dbReference type="InterPro" id="IPR006199">
    <property type="entry name" value="LexA_DNA-bd_dom"/>
</dbReference>
<dbReference type="GO" id="GO:0006281">
    <property type="term" value="P:DNA repair"/>
    <property type="evidence" value="ECO:0007669"/>
    <property type="project" value="UniProtKB-KW"/>
</dbReference>
<dbReference type="InterPro" id="IPR039418">
    <property type="entry name" value="LexA-like"/>
</dbReference>
<dbReference type="PRINTS" id="PR00726">
    <property type="entry name" value="LEXASERPTASE"/>
</dbReference>
<evidence type="ECO:0000256" key="1">
    <source>
        <dbReference type="ARBA" id="ARBA00007484"/>
    </source>
</evidence>
<dbReference type="GO" id="GO:0009432">
    <property type="term" value="P:SOS response"/>
    <property type="evidence" value="ECO:0007669"/>
    <property type="project" value="UniProtKB-KW"/>
</dbReference>
<keyword evidence="10" id="KW-0234">DNA repair</keyword>
<keyword evidence="9" id="KW-0804">Transcription</keyword>
<evidence type="ECO:0000256" key="11">
    <source>
        <dbReference type="ARBA" id="ARBA00023236"/>
    </source>
</evidence>
<dbReference type="EMBL" id="UINC01000982">
    <property type="protein sequence ID" value="SUZ66349.1"/>
    <property type="molecule type" value="Genomic_DNA"/>
</dbReference>
<dbReference type="Pfam" id="PF00717">
    <property type="entry name" value="Peptidase_S24"/>
    <property type="match status" value="1"/>
</dbReference>
<feature type="domain" description="Peptidase S24/S26A/S26B/S26C" evidence="12">
    <location>
        <begin position="88"/>
        <end position="213"/>
    </location>
</feature>
<comment type="similarity">
    <text evidence="1">Belongs to the peptidase S24 family.</text>
</comment>
<dbReference type="PANTHER" id="PTHR33516:SF2">
    <property type="entry name" value="LEXA REPRESSOR-RELATED"/>
    <property type="match status" value="1"/>
</dbReference>
<dbReference type="InterPro" id="IPR036286">
    <property type="entry name" value="LexA/Signal_pep-like_sf"/>
</dbReference>
<dbReference type="InterPro" id="IPR036388">
    <property type="entry name" value="WH-like_DNA-bd_sf"/>
</dbReference>
<dbReference type="Pfam" id="PF01726">
    <property type="entry name" value="LexA_DNA_bind"/>
    <property type="match status" value="1"/>
</dbReference>
<keyword evidence="8" id="KW-0238">DNA-binding</keyword>
<evidence type="ECO:0000259" key="13">
    <source>
        <dbReference type="Pfam" id="PF01726"/>
    </source>
</evidence>
<dbReference type="InterPro" id="IPR006197">
    <property type="entry name" value="Peptidase_S24_LexA"/>
</dbReference>
<reference evidence="14" key="1">
    <citation type="submission" date="2018-05" db="EMBL/GenBank/DDBJ databases">
        <authorList>
            <person name="Lanie J.A."/>
            <person name="Ng W.-L."/>
            <person name="Kazmierczak K.M."/>
            <person name="Andrzejewski T.M."/>
            <person name="Davidsen T.M."/>
            <person name="Wayne K.J."/>
            <person name="Tettelin H."/>
            <person name="Glass J.I."/>
            <person name="Rusch D."/>
            <person name="Podicherti R."/>
            <person name="Tsui H.-C.T."/>
            <person name="Winkler M.E."/>
        </authorList>
    </citation>
    <scope>NUCLEOTIDE SEQUENCE</scope>
</reference>
<evidence type="ECO:0000259" key="12">
    <source>
        <dbReference type="Pfam" id="PF00717"/>
    </source>
</evidence>
<keyword evidence="2" id="KW-0678">Repressor</keyword>
<dbReference type="SUPFAM" id="SSF46785">
    <property type="entry name" value="Winged helix' DNA-binding domain"/>
    <property type="match status" value="1"/>
</dbReference>
<keyword evidence="5" id="KW-0378">Hydrolase</keyword>
<dbReference type="GO" id="GO:0006260">
    <property type="term" value="P:DNA replication"/>
    <property type="evidence" value="ECO:0007669"/>
    <property type="project" value="UniProtKB-KW"/>
</dbReference>
<evidence type="ECO:0000256" key="4">
    <source>
        <dbReference type="ARBA" id="ARBA00022763"/>
    </source>
</evidence>
<name>A0A381PJU3_9ZZZZ</name>
<dbReference type="AlphaFoldDB" id="A0A381PJU3"/>
<dbReference type="Gene3D" id="1.10.10.10">
    <property type="entry name" value="Winged helix-like DNA-binding domain superfamily/Winged helix DNA-binding domain"/>
    <property type="match status" value="1"/>
</dbReference>
<evidence type="ECO:0000256" key="8">
    <source>
        <dbReference type="ARBA" id="ARBA00023125"/>
    </source>
</evidence>
<evidence type="ECO:0000256" key="5">
    <source>
        <dbReference type="ARBA" id="ARBA00022801"/>
    </source>
</evidence>
<keyword evidence="3" id="KW-0235">DNA replication</keyword>
<dbReference type="InterPro" id="IPR050077">
    <property type="entry name" value="LexA_repressor"/>
</dbReference>
<dbReference type="GO" id="GO:0003677">
    <property type="term" value="F:DNA binding"/>
    <property type="evidence" value="ECO:0007669"/>
    <property type="project" value="UniProtKB-KW"/>
</dbReference>